<proteinExistence type="inferred from homology"/>
<feature type="transmembrane region" description="Helical" evidence="13">
    <location>
        <begin position="166"/>
        <end position="186"/>
    </location>
</feature>
<organism evidence="14 15">
    <name type="scientific">Orchesella cincta</name>
    <name type="common">Springtail</name>
    <name type="synonym">Podura cincta</name>
    <dbReference type="NCBI Taxonomy" id="48709"/>
    <lineage>
        <taxon>Eukaryota</taxon>
        <taxon>Metazoa</taxon>
        <taxon>Ecdysozoa</taxon>
        <taxon>Arthropoda</taxon>
        <taxon>Hexapoda</taxon>
        <taxon>Collembola</taxon>
        <taxon>Entomobryomorpha</taxon>
        <taxon>Entomobryoidea</taxon>
        <taxon>Orchesellidae</taxon>
        <taxon>Orchesellinae</taxon>
        <taxon>Orchesella</taxon>
    </lineage>
</organism>
<feature type="compositionally biased region" description="Polar residues" evidence="12">
    <location>
        <begin position="284"/>
        <end position="297"/>
    </location>
</feature>
<evidence type="ECO:0000256" key="2">
    <source>
        <dbReference type="ARBA" id="ARBA00005766"/>
    </source>
</evidence>
<dbReference type="PANTHER" id="PTHR12454:SF11">
    <property type="entry name" value="GH25683P"/>
    <property type="match status" value="1"/>
</dbReference>
<accession>A0A1D2M614</accession>
<dbReference type="GO" id="GO:0005267">
    <property type="term" value="F:potassium channel activity"/>
    <property type="evidence" value="ECO:0007669"/>
    <property type="project" value="UniProtKB-KW"/>
</dbReference>
<keyword evidence="5 13" id="KW-0812">Transmembrane</keyword>
<evidence type="ECO:0000313" key="15">
    <source>
        <dbReference type="Proteomes" id="UP000094527"/>
    </source>
</evidence>
<dbReference type="EMBL" id="LJIJ01003705">
    <property type="protein sequence ID" value="ODM88361.1"/>
    <property type="molecule type" value="Genomic_DNA"/>
</dbReference>
<evidence type="ECO:0000256" key="9">
    <source>
        <dbReference type="ARBA" id="ARBA00023065"/>
    </source>
</evidence>
<keyword evidence="4" id="KW-0633">Potassium transport</keyword>
<evidence type="ECO:0000256" key="1">
    <source>
        <dbReference type="ARBA" id="ARBA00004127"/>
    </source>
</evidence>
<keyword evidence="9" id="KW-0406">Ion transport</keyword>
<comment type="similarity">
    <text evidence="2">Belongs to the TMEM38 family.</text>
</comment>
<dbReference type="Proteomes" id="UP000094527">
    <property type="component" value="Unassembled WGS sequence"/>
</dbReference>
<evidence type="ECO:0000313" key="14">
    <source>
        <dbReference type="EMBL" id="ODM88361.1"/>
    </source>
</evidence>
<keyword evidence="3" id="KW-0813">Transport</keyword>
<evidence type="ECO:0000256" key="4">
    <source>
        <dbReference type="ARBA" id="ARBA00022538"/>
    </source>
</evidence>
<feature type="region of interest" description="Disordered" evidence="12">
    <location>
        <begin position="284"/>
        <end position="303"/>
    </location>
</feature>
<feature type="transmembrane region" description="Helical" evidence="13">
    <location>
        <begin position="90"/>
        <end position="111"/>
    </location>
</feature>
<dbReference type="PANTHER" id="PTHR12454">
    <property type="entry name" value="TRIMERIC INTRACELLULAR CATION CHANNEL"/>
    <property type="match status" value="1"/>
</dbReference>
<dbReference type="OrthoDB" id="195817at2759"/>
<evidence type="ECO:0000256" key="12">
    <source>
        <dbReference type="SAM" id="MobiDB-lite"/>
    </source>
</evidence>
<evidence type="ECO:0000256" key="7">
    <source>
        <dbReference type="ARBA" id="ARBA00022958"/>
    </source>
</evidence>
<evidence type="ECO:0000256" key="8">
    <source>
        <dbReference type="ARBA" id="ARBA00022989"/>
    </source>
</evidence>
<keyword evidence="7" id="KW-0630">Potassium</keyword>
<dbReference type="GO" id="GO:0016020">
    <property type="term" value="C:membrane"/>
    <property type="evidence" value="ECO:0007669"/>
    <property type="project" value="InterPro"/>
</dbReference>
<keyword evidence="11" id="KW-0407">Ion channel</keyword>
<feature type="non-terminal residue" evidence="14">
    <location>
        <position position="303"/>
    </location>
</feature>
<keyword evidence="8 13" id="KW-1133">Transmembrane helix</keyword>
<comment type="subcellular location">
    <subcellularLocation>
        <location evidence="1">Endomembrane system</location>
        <topology evidence="1">Multi-pass membrane protein</topology>
    </subcellularLocation>
</comment>
<dbReference type="GO" id="GO:0012505">
    <property type="term" value="C:endomembrane system"/>
    <property type="evidence" value="ECO:0007669"/>
    <property type="project" value="UniProtKB-SubCell"/>
</dbReference>
<evidence type="ECO:0000256" key="6">
    <source>
        <dbReference type="ARBA" id="ARBA00022826"/>
    </source>
</evidence>
<dbReference type="Pfam" id="PF05197">
    <property type="entry name" value="TRIC"/>
    <property type="match status" value="1"/>
</dbReference>
<keyword evidence="6" id="KW-0631">Potassium channel</keyword>
<protein>
    <submittedName>
        <fullName evidence="14">Trimeric intracellular cation channel type A</fullName>
    </submittedName>
</protein>
<evidence type="ECO:0000256" key="5">
    <source>
        <dbReference type="ARBA" id="ARBA00022692"/>
    </source>
</evidence>
<keyword evidence="10 13" id="KW-0472">Membrane</keyword>
<evidence type="ECO:0000256" key="3">
    <source>
        <dbReference type="ARBA" id="ARBA00022448"/>
    </source>
</evidence>
<dbReference type="GO" id="GO:0042802">
    <property type="term" value="F:identical protein binding"/>
    <property type="evidence" value="ECO:0007669"/>
    <property type="project" value="InterPro"/>
</dbReference>
<evidence type="ECO:0000256" key="10">
    <source>
        <dbReference type="ARBA" id="ARBA00023136"/>
    </source>
</evidence>
<sequence>MFLFLEWLVVKFIESRVSRDVYVGMYVATLEESSCWESLGFLLFSPSSSRTHARDTGLLDTSPTRDFQTWIPKCSWTWPTYSPSSKCSPILTLLMLLFAASTLGRTCTVNITRFYSSIKFHGGVNFTRRHPLATWICSLVEIYAGGILASLFLGEPVLGPLKSNEHLVLYTLVWYLVFYCPFDAVYKIRKYLPVKLAFSVMKEIYKVKKVYDGVSHSLKIFHNGYLIAHVVGTVKDQNIFQAYVDAQNENHQSVTPRYGDPYPVYVTESDPIIEIIVQDSNMTLPSPNEPASPNLPDNSLWWR</sequence>
<comment type="caution">
    <text evidence="14">The sequence shown here is derived from an EMBL/GenBank/DDBJ whole genome shotgun (WGS) entry which is preliminary data.</text>
</comment>
<evidence type="ECO:0000256" key="11">
    <source>
        <dbReference type="ARBA" id="ARBA00023303"/>
    </source>
</evidence>
<dbReference type="InterPro" id="IPR007866">
    <property type="entry name" value="TRIC_channel"/>
</dbReference>
<dbReference type="AlphaFoldDB" id="A0A1D2M614"/>
<feature type="transmembrane region" description="Helical" evidence="13">
    <location>
        <begin position="132"/>
        <end position="154"/>
    </location>
</feature>
<name>A0A1D2M614_ORCCI</name>
<gene>
    <name evidence="14" type="ORF">Ocin01_18323</name>
</gene>
<reference evidence="14 15" key="1">
    <citation type="journal article" date="2016" name="Genome Biol. Evol.">
        <title>Gene Family Evolution Reflects Adaptation to Soil Environmental Stressors in the Genome of the Collembolan Orchesella cincta.</title>
        <authorList>
            <person name="Faddeeva-Vakhrusheva A."/>
            <person name="Derks M.F."/>
            <person name="Anvar S.Y."/>
            <person name="Agamennone V."/>
            <person name="Suring W."/>
            <person name="Smit S."/>
            <person name="van Straalen N.M."/>
            <person name="Roelofs D."/>
        </authorList>
    </citation>
    <scope>NUCLEOTIDE SEQUENCE [LARGE SCALE GENOMIC DNA]</scope>
    <source>
        <tissue evidence="14">Mixed pool</tissue>
    </source>
</reference>
<keyword evidence="15" id="KW-1185">Reference proteome</keyword>
<evidence type="ECO:0000256" key="13">
    <source>
        <dbReference type="SAM" id="Phobius"/>
    </source>
</evidence>